<evidence type="ECO:0000313" key="4">
    <source>
        <dbReference type="Proteomes" id="UP000515349"/>
    </source>
</evidence>
<dbReference type="PROSITE" id="PS51257">
    <property type="entry name" value="PROKAR_LIPOPROTEIN"/>
    <property type="match status" value="1"/>
</dbReference>
<dbReference type="RefSeq" id="WP_181886973.1">
    <property type="nucleotide sequence ID" value="NZ_CP059472.1"/>
</dbReference>
<name>A0A7D7QV49_9FLAO</name>
<evidence type="ECO:0000313" key="5">
    <source>
        <dbReference type="Proteomes" id="UP000539710"/>
    </source>
</evidence>
<keyword evidence="5" id="KW-1185">Reference proteome</keyword>
<sequence length="123" mass="13248">MRLSLSSKSILLAGVFALSSCATTKYSDDVNQNNFSNLRAGKPYSFKLKNSTETKKMLFSNLTADSIIGYSTKKDSTRISLAKKNVRESKDLRNAKIQTAAYVIGAVGVAAIVISSSKATSNE</sequence>
<dbReference type="Proteomes" id="UP000539710">
    <property type="component" value="Unassembled WGS sequence"/>
</dbReference>
<reference evidence="2" key="3">
    <citation type="submission" date="2020-07" db="EMBL/GenBank/DDBJ databases">
        <authorList>
            <person name="Yang C."/>
        </authorList>
    </citation>
    <scope>NUCLEOTIDE SEQUENCE</scope>
    <source>
        <strain evidence="2">Cx-624</strain>
    </source>
</reference>
<protein>
    <submittedName>
        <fullName evidence="3">Uncharacterized protein</fullName>
    </submittedName>
</protein>
<accession>A0A7D7QV49</accession>
<reference evidence="3 4" key="1">
    <citation type="submission" date="2020-07" db="EMBL/GenBank/DDBJ databases">
        <title>Chryseobacterium sp.cx-624.</title>
        <authorList>
            <person name="Yang C."/>
        </authorList>
    </citation>
    <scope>NUCLEOTIDE SEQUENCE [LARGE SCALE GENOMIC DNA]</scope>
    <source>
        <strain evidence="3">Cx-624</strain>
        <strain evidence="4">cx-624</strain>
    </source>
</reference>
<keyword evidence="1" id="KW-0732">Signal</keyword>
<proteinExistence type="predicted"/>
<dbReference type="EMBL" id="CP059472">
    <property type="protein sequence ID" value="QMS97790.1"/>
    <property type="molecule type" value="Genomic_DNA"/>
</dbReference>
<evidence type="ECO:0000313" key="2">
    <source>
        <dbReference type="EMBL" id="MBA5246865.1"/>
    </source>
</evidence>
<organism evidence="3 4">
    <name type="scientific">Marnyiella aurantia</name>
    <dbReference type="NCBI Taxonomy" id="2758037"/>
    <lineage>
        <taxon>Bacteria</taxon>
        <taxon>Pseudomonadati</taxon>
        <taxon>Bacteroidota</taxon>
        <taxon>Flavobacteriia</taxon>
        <taxon>Flavobacteriales</taxon>
        <taxon>Weeksellaceae</taxon>
        <taxon>Marnyiella</taxon>
    </lineage>
</organism>
<evidence type="ECO:0000313" key="3">
    <source>
        <dbReference type="EMBL" id="QMS97790.1"/>
    </source>
</evidence>
<dbReference type="Proteomes" id="UP000515349">
    <property type="component" value="Chromosome"/>
</dbReference>
<feature type="signal peptide" evidence="1">
    <location>
        <begin position="1"/>
        <end position="27"/>
    </location>
</feature>
<dbReference type="EMBL" id="JACEUX010000002">
    <property type="protein sequence ID" value="MBA5246865.1"/>
    <property type="molecule type" value="Genomic_DNA"/>
</dbReference>
<dbReference type="AlphaFoldDB" id="A0A7D7QV49"/>
<gene>
    <name evidence="3" type="ORF">H1R16_08670</name>
    <name evidence="2" type="ORF">H2507_06770</name>
</gene>
<feature type="chain" id="PRO_5044656337" evidence="1">
    <location>
        <begin position="28"/>
        <end position="123"/>
    </location>
</feature>
<evidence type="ECO:0000256" key="1">
    <source>
        <dbReference type="SAM" id="SignalP"/>
    </source>
</evidence>
<reference evidence="5" key="2">
    <citation type="submission" date="2020-07" db="EMBL/GenBank/DDBJ databases">
        <title>Flavobacterium sp. xlx-214.</title>
        <authorList>
            <person name="Yang C."/>
        </authorList>
    </citation>
    <scope>NUCLEOTIDE SEQUENCE [LARGE SCALE GENOMIC DNA]</scope>
    <source>
        <strain evidence="5">CX-624</strain>
    </source>
</reference>
<dbReference type="KEGG" id="cbau:H1R16_08670"/>